<organism evidence="2 3">
    <name type="scientific">Quercus suber</name>
    <name type="common">Cork oak</name>
    <dbReference type="NCBI Taxonomy" id="58331"/>
    <lineage>
        <taxon>Eukaryota</taxon>
        <taxon>Viridiplantae</taxon>
        <taxon>Streptophyta</taxon>
        <taxon>Embryophyta</taxon>
        <taxon>Tracheophyta</taxon>
        <taxon>Spermatophyta</taxon>
        <taxon>Magnoliopsida</taxon>
        <taxon>eudicotyledons</taxon>
        <taxon>Gunneridae</taxon>
        <taxon>Pentapetalae</taxon>
        <taxon>rosids</taxon>
        <taxon>fabids</taxon>
        <taxon>Fagales</taxon>
        <taxon>Fagaceae</taxon>
        <taxon>Quercus</taxon>
    </lineage>
</organism>
<dbReference type="GO" id="GO:0006979">
    <property type="term" value="P:response to oxidative stress"/>
    <property type="evidence" value="ECO:0007669"/>
    <property type="project" value="TreeGrafter"/>
</dbReference>
<keyword evidence="1" id="KW-0812">Transmembrane</keyword>
<sequence>MDESGTRIAFSTSEIPLLLLLSTMESNSTTQRLIIGCRFRFRSAFDSYSIACEAFSEQQLLRSPINYEPREPRETLNHYPYNIRHCFIGEMGRRVGGTMRNKKESTMTCAVNVVFDFVRFAEFEILFFLFFFIAFLFFKDL</sequence>
<dbReference type="EMBL" id="PKMF04000088">
    <property type="protein sequence ID" value="KAK7851377.1"/>
    <property type="molecule type" value="Genomic_DNA"/>
</dbReference>
<comment type="caution">
    <text evidence="2">The sequence shown here is derived from an EMBL/GenBank/DDBJ whole genome shotgun (WGS) entry which is preliminary data.</text>
</comment>
<dbReference type="Proteomes" id="UP000237347">
    <property type="component" value="Unassembled WGS sequence"/>
</dbReference>
<name>A0AAW0LK12_QUESU</name>
<evidence type="ECO:0000313" key="3">
    <source>
        <dbReference type="Proteomes" id="UP000237347"/>
    </source>
</evidence>
<keyword evidence="1" id="KW-1133">Transmembrane helix</keyword>
<feature type="transmembrane region" description="Helical" evidence="1">
    <location>
        <begin position="117"/>
        <end position="138"/>
    </location>
</feature>
<reference evidence="2 3" key="1">
    <citation type="journal article" date="2018" name="Sci. Data">
        <title>The draft genome sequence of cork oak.</title>
        <authorList>
            <person name="Ramos A.M."/>
            <person name="Usie A."/>
            <person name="Barbosa P."/>
            <person name="Barros P.M."/>
            <person name="Capote T."/>
            <person name="Chaves I."/>
            <person name="Simoes F."/>
            <person name="Abreu I."/>
            <person name="Carrasquinho I."/>
            <person name="Faro C."/>
            <person name="Guimaraes J.B."/>
            <person name="Mendonca D."/>
            <person name="Nobrega F."/>
            <person name="Rodrigues L."/>
            <person name="Saibo N.J.M."/>
            <person name="Varela M.C."/>
            <person name="Egas C."/>
            <person name="Matos J."/>
            <person name="Miguel C.M."/>
            <person name="Oliveira M.M."/>
            <person name="Ricardo C.P."/>
            <person name="Goncalves S."/>
        </authorList>
    </citation>
    <scope>NUCLEOTIDE SEQUENCE [LARGE SCALE GENOMIC DNA]</scope>
    <source>
        <strain evidence="3">cv. HL8</strain>
    </source>
</reference>
<protein>
    <submittedName>
        <fullName evidence="2">Uncharacterized protein</fullName>
    </submittedName>
</protein>
<keyword evidence="3" id="KW-1185">Reference proteome</keyword>
<evidence type="ECO:0000313" key="2">
    <source>
        <dbReference type="EMBL" id="KAK7851377.1"/>
    </source>
</evidence>
<dbReference type="PANTHER" id="PTHR37223">
    <property type="entry name" value="OS08G0528601 PROTEIN"/>
    <property type="match status" value="1"/>
</dbReference>
<accession>A0AAW0LK12</accession>
<evidence type="ECO:0000256" key="1">
    <source>
        <dbReference type="SAM" id="Phobius"/>
    </source>
</evidence>
<keyword evidence="1" id="KW-0472">Membrane</keyword>
<gene>
    <name evidence="2" type="ORF">CFP56_042313</name>
</gene>
<dbReference type="PANTHER" id="PTHR37223:SF1">
    <property type="entry name" value="OS08G0528601 PROTEIN"/>
    <property type="match status" value="1"/>
</dbReference>
<feature type="non-terminal residue" evidence="2">
    <location>
        <position position="141"/>
    </location>
</feature>
<proteinExistence type="predicted"/>
<dbReference type="AlphaFoldDB" id="A0AAW0LK12"/>